<evidence type="ECO:0000313" key="1">
    <source>
        <dbReference type="EMBL" id="GAI04142.1"/>
    </source>
</evidence>
<gene>
    <name evidence="1" type="ORF">S06H3_21228</name>
</gene>
<feature type="non-terminal residue" evidence="1">
    <location>
        <position position="1"/>
    </location>
</feature>
<dbReference type="EMBL" id="BARV01011119">
    <property type="protein sequence ID" value="GAI04142.1"/>
    <property type="molecule type" value="Genomic_DNA"/>
</dbReference>
<sequence>DSVKKVQFTPTDDVTDADLLQQVTTYYTQKESESIASVKQFSNMFKEKADAYMFGSSNGYLSSLNSLPYLQVPKVQELLADNYSTSTINFADGQIEMKGDSYLNATVSALLKKYAGPTINTSLIENYPSQHVNGFMLFAFNPQIFTGLLKEMGVEPIADSYLDKMGFTTSDVFKCFKGDIAVTVSDANFAKDSLVNGKKQPAAQFLFDATIGDKPSLDKIMSKVVESGFVVKEGNVYKGGEFIKTLGMFVQIDDKHFV</sequence>
<dbReference type="AlphaFoldDB" id="X1KAU7"/>
<accession>X1KAU7</accession>
<feature type="non-terminal residue" evidence="1">
    <location>
        <position position="258"/>
    </location>
</feature>
<proteinExistence type="predicted"/>
<reference evidence="1" key="1">
    <citation type="journal article" date="2014" name="Front. Microbiol.">
        <title>High frequency of phylogenetically diverse reductive dehalogenase-homologous genes in deep subseafloor sedimentary metagenomes.</title>
        <authorList>
            <person name="Kawai M."/>
            <person name="Futagami T."/>
            <person name="Toyoda A."/>
            <person name="Takaki Y."/>
            <person name="Nishi S."/>
            <person name="Hori S."/>
            <person name="Arai W."/>
            <person name="Tsubouchi T."/>
            <person name="Morono Y."/>
            <person name="Uchiyama I."/>
            <person name="Ito T."/>
            <person name="Fujiyama A."/>
            <person name="Inagaki F."/>
            <person name="Takami H."/>
        </authorList>
    </citation>
    <scope>NUCLEOTIDE SEQUENCE</scope>
    <source>
        <strain evidence="1">Expedition CK06-06</strain>
    </source>
</reference>
<organism evidence="1">
    <name type="scientific">marine sediment metagenome</name>
    <dbReference type="NCBI Taxonomy" id="412755"/>
    <lineage>
        <taxon>unclassified sequences</taxon>
        <taxon>metagenomes</taxon>
        <taxon>ecological metagenomes</taxon>
    </lineage>
</organism>
<name>X1KAU7_9ZZZZ</name>
<protein>
    <submittedName>
        <fullName evidence="1">Uncharacterized protein</fullName>
    </submittedName>
</protein>
<comment type="caution">
    <text evidence="1">The sequence shown here is derived from an EMBL/GenBank/DDBJ whole genome shotgun (WGS) entry which is preliminary data.</text>
</comment>